<reference evidence="1 2" key="2">
    <citation type="submission" date="2010-03" db="EMBL/GenBank/DDBJ databases">
        <authorList>
            <person name="Pajon A."/>
        </authorList>
    </citation>
    <scope>NUCLEOTIDE SEQUENCE [LARGE SCALE GENOMIC DNA]</scope>
    <source>
        <strain evidence="1 2">XB6B4</strain>
    </source>
</reference>
<evidence type="ECO:0000313" key="2">
    <source>
        <dbReference type="Proteomes" id="UP000008953"/>
    </source>
</evidence>
<accession>D4KY38</accession>
<gene>
    <name evidence="1" type="ORF">RO1_16990</name>
</gene>
<dbReference type="EMBL" id="FP929050">
    <property type="protein sequence ID" value="CBL12278.1"/>
    <property type="molecule type" value="Genomic_DNA"/>
</dbReference>
<dbReference type="KEGG" id="rix:RO1_16990"/>
<dbReference type="HOGENOM" id="CLU_3011517_0_0_9"/>
<dbReference type="Proteomes" id="UP000008953">
    <property type="component" value="Chromosome"/>
</dbReference>
<sequence length="56" mass="6812">MCNFGSRIKVCIREFREFIIVMPNLNYDIPQDFEENEIRSEFARTRMQIISIQIKK</sequence>
<protein>
    <submittedName>
        <fullName evidence="1">Uncharacterized protein</fullName>
    </submittedName>
</protein>
<name>D4KY38_9FIRM</name>
<evidence type="ECO:0000313" key="1">
    <source>
        <dbReference type="EMBL" id="CBL12278.1"/>
    </source>
</evidence>
<dbReference type="AlphaFoldDB" id="D4KY38"/>
<proteinExistence type="predicted"/>
<reference evidence="1 2" key="1">
    <citation type="submission" date="2010-03" db="EMBL/GenBank/DDBJ databases">
        <title>The genome sequence of Roseburia intestinalis XB6B4.</title>
        <authorList>
            <consortium name="metaHIT consortium -- http://www.metahit.eu/"/>
            <person name="Pajon A."/>
            <person name="Turner K."/>
            <person name="Parkhill J."/>
            <person name="Bernalier A."/>
        </authorList>
    </citation>
    <scope>NUCLEOTIDE SEQUENCE [LARGE SCALE GENOMIC DNA]</scope>
    <source>
        <strain evidence="1 2">XB6B4</strain>
    </source>
</reference>
<organism evidence="1 2">
    <name type="scientific">Roseburia intestinalis XB6B4</name>
    <dbReference type="NCBI Taxonomy" id="718255"/>
    <lineage>
        <taxon>Bacteria</taxon>
        <taxon>Bacillati</taxon>
        <taxon>Bacillota</taxon>
        <taxon>Clostridia</taxon>
        <taxon>Lachnospirales</taxon>
        <taxon>Lachnospiraceae</taxon>
        <taxon>Roseburia</taxon>
    </lineage>
</organism>